<dbReference type="InterPro" id="IPR016181">
    <property type="entry name" value="Acyl_CoA_acyltransferase"/>
</dbReference>
<dbReference type="EMBL" id="FQWS01000002">
    <property type="protein sequence ID" value="SHH38545.1"/>
    <property type="molecule type" value="Genomic_DNA"/>
</dbReference>
<keyword evidence="3" id="KW-1185">Reference proteome</keyword>
<evidence type="ECO:0000313" key="3">
    <source>
        <dbReference type="Proteomes" id="UP000184522"/>
    </source>
</evidence>
<gene>
    <name evidence="2" type="ORF">SAMN05444148_1883</name>
</gene>
<sequence length="135" mass="15669">MKEDIVDLLKRINSEFSGRLISFGIEEYVLKLVNKSVLYPEYLNDRLIGFIAFYANDTEFKIAYMSMLAVDKSHRGNGIAVKLICKAEDHLKKIGFKYFDLEVLKSNVSAIKLYKKKGFSIIEEGTKRYKMRKLL</sequence>
<accession>A0A1M5SJB8</accession>
<dbReference type="PANTHER" id="PTHR43617">
    <property type="entry name" value="L-AMINO ACID N-ACETYLTRANSFERASE"/>
    <property type="match status" value="1"/>
</dbReference>
<dbReference type="PANTHER" id="PTHR43617:SF34">
    <property type="entry name" value="PUTATIVE-RELATED"/>
    <property type="match status" value="1"/>
</dbReference>
<feature type="domain" description="N-acetyltransferase" evidence="1">
    <location>
        <begin position="1"/>
        <end position="135"/>
    </location>
</feature>
<name>A0A1M5SJB8_9FLAO</name>
<protein>
    <submittedName>
        <fullName evidence="2">Acetyltransferase (GNAT) family protein</fullName>
    </submittedName>
</protein>
<dbReference type="STRING" id="1089305.SAMN05444148_1883"/>
<dbReference type="PROSITE" id="PS51186">
    <property type="entry name" value="GNAT"/>
    <property type="match status" value="1"/>
</dbReference>
<dbReference type="Gene3D" id="3.40.630.30">
    <property type="match status" value="1"/>
</dbReference>
<dbReference type="OrthoDB" id="7205533at2"/>
<dbReference type="Proteomes" id="UP000184522">
    <property type="component" value="Unassembled WGS sequence"/>
</dbReference>
<dbReference type="InterPro" id="IPR000182">
    <property type="entry name" value="GNAT_dom"/>
</dbReference>
<evidence type="ECO:0000313" key="2">
    <source>
        <dbReference type="EMBL" id="SHH38545.1"/>
    </source>
</evidence>
<organism evidence="2 3">
    <name type="scientific">Winogradskyella jejuensis</name>
    <dbReference type="NCBI Taxonomy" id="1089305"/>
    <lineage>
        <taxon>Bacteria</taxon>
        <taxon>Pseudomonadati</taxon>
        <taxon>Bacteroidota</taxon>
        <taxon>Flavobacteriia</taxon>
        <taxon>Flavobacteriales</taxon>
        <taxon>Flavobacteriaceae</taxon>
        <taxon>Winogradskyella</taxon>
    </lineage>
</organism>
<dbReference type="RefSeq" id="WP_073085803.1">
    <property type="nucleotide sequence ID" value="NZ_FQWS01000002.1"/>
</dbReference>
<dbReference type="SUPFAM" id="SSF55729">
    <property type="entry name" value="Acyl-CoA N-acyltransferases (Nat)"/>
    <property type="match status" value="1"/>
</dbReference>
<proteinExistence type="predicted"/>
<reference evidence="3" key="1">
    <citation type="submission" date="2016-11" db="EMBL/GenBank/DDBJ databases">
        <authorList>
            <person name="Varghese N."/>
            <person name="Submissions S."/>
        </authorList>
    </citation>
    <scope>NUCLEOTIDE SEQUENCE [LARGE SCALE GENOMIC DNA]</scope>
    <source>
        <strain evidence="3">DSM 25330</strain>
    </source>
</reference>
<evidence type="ECO:0000259" key="1">
    <source>
        <dbReference type="PROSITE" id="PS51186"/>
    </source>
</evidence>
<dbReference type="Pfam" id="PF00583">
    <property type="entry name" value="Acetyltransf_1"/>
    <property type="match status" value="1"/>
</dbReference>
<dbReference type="InterPro" id="IPR050276">
    <property type="entry name" value="MshD_Acetyltransferase"/>
</dbReference>
<keyword evidence="2" id="KW-0808">Transferase</keyword>
<dbReference type="GO" id="GO:0016747">
    <property type="term" value="F:acyltransferase activity, transferring groups other than amino-acyl groups"/>
    <property type="evidence" value="ECO:0007669"/>
    <property type="project" value="InterPro"/>
</dbReference>
<dbReference type="CDD" id="cd04301">
    <property type="entry name" value="NAT_SF"/>
    <property type="match status" value="1"/>
</dbReference>
<dbReference type="AlphaFoldDB" id="A0A1M5SJB8"/>